<dbReference type="InterPro" id="IPR033905">
    <property type="entry name" value="Secretory_peroxidase"/>
</dbReference>
<dbReference type="GO" id="GO:0006979">
    <property type="term" value="P:response to oxidative stress"/>
    <property type="evidence" value="ECO:0007669"/>
    <property type="project" value="UniProtKB-UniRule"/>
</dbReference>
<keyword evidence="7 17" id="KW-0479">Metal-binding</keyword>
<dbReference type="GO" id="GO:0140825">
    <property type="term" value="F:lactoperoxidase activity"/>
    <property type="evidence" value="ECO:0007669"/>
    <property type="project" value="UniProtKB-EC"/>
</dbReference>
<comment type="subcellular location">
    <subcellularLocation>
        <location evidence="20">Secreted</location>
    </subcellularLocation>
</comment>
<evidence type="ECO:0000256" key="9">
    <source>
        <dbReference type="ARBA" id="ARBA00022837"/>
    </source>
</evidence>
<accession>A0AAX6DZA2</accession>
<dbReference type="InterPro" id="IPR000823">
    <property type="entry name" value="Peroxidase_pln"/>
</dbReference>
<dbReference type="PANTHER" id="PTHR31235">
    <property type="entry name" value="PEROXIDASE 25-RELATED"/>
    <property type="match status" value="1"/>
</dbReference>
<feature type="disulfide bond" evidence="19">
    <location>
        <begin position="201"/>
        <end position="234"/>
    </location>
</feature>
<dbReference type="InterPro" id="IPR019794">
    <property type="entry name" value="Peroxidases_AS"/>
</dbReference>
<keyword evidence="23" id="KW-1185">Reference proteome</keyword>
<evidence type="ECO:0000256" key="4">
    <source>
        <dbReference type="ARBA" id="ARBA00022525"/>
    </source>
</evidence>
<evidence type="ECO:0000256" key="6">
    <source>
        <dbReference type="ARBA" id="ARBA00022617"/>
    </source>
</evidence>
<organism evidence="22 23">
    <name type="scientific">Iris pallida</name>
    <name type="common">Sweet iris</name>
    <dbReference type="NCBI Taxonomy" id="29817"/>
    <lineage>
        <taxon>Eukaryota</taxon>
        <taxon>Viridiplantae</taxon>
        <taxon>Streptophyta</taxon>
        <taxon>Embryophyta</taxon>
        <taxon>Tracheophyta</taxon>
        <taxon>Spermatophyta</taxon>
        <taxon>Magnoliopsida</taxon>
        <taxon>Liliopsida</taxon>
        <taxon>Asparagales</taxon>
        <taxon>Iridaceae</taxon>
        <taxon>Iridoideae</taxon>
        <taxon>Irideae</taxon>
        <taxon>Iris</taxon>
    </lineage>
</organism>
<dbReference type="FunFam" id="1.10.520.10:FF:000001">
    <property type="entry name" value="Peroxidase"/>
    <property type="match status" value="1"/>
</dbReference>
<comment type="similarity">
    <text evidence="3">Belongs to the peroxidase family. Ascorbate peroxidase subfamily.</text>
</comment>
<dbReference type="InterPro" id="IPR002016">
    <property type="entry name" value="Haem_peroxidase"/>
</dbReference>
<dbReference type="InterPro" id="IPR019793">
    <property type="entry name" value="Peroxidases_heam-ligand_BS"/>
</dbReference>
<evidence type="ECO:0000256" key="16">
    <source>
        <dbReference type="PIRSR" id="PIRSR600823-2"/>
    </source>
</evidence>
<feature type="disulfide bond" evidence="19">
    <location>
        <begin position="122"/>
        <end position="324"/>
    </location>
</feature>
<evidence type="ECO:0000256" key="3">
    <source>
        <dbReference type="ARBA" id="ARBA00006873"/>
    </source>
</evidence>
<dbReference type="GO" id="GO:0005576">
    <property type="term" value="C:extracellular region"/>
    <property type="evidence" value="ECO:0007669"/>
    <property type="project" value="UniProtKB-SubCell"/>
</dbReference>
<keyword evidence="6 20" id="KW-0349">Heme</keyword>
<feature type="binding site" description="axial binding residue" evidence="17">
    <location>
        <position position="194"/>
    </location>
    <ligand>
        <name>heme b</name>
        <dbReference type="ChEBI" id="CHEBI:60344"/>
    </ligand>
    <ligandPart>
        <name>Fe</name>
        <dbReference type="ChEBI" id="CHEBI:18248"/>
    </ligandPart>
</feature>
<evidence type="ECO:0000313" key="22">
    <source>
        <dbReference type="EMBL" id="KAJ6797070.1"/>
    </source>
</evidence>
<dbReference type="CDD" id="cd00693">
    <property type="entry name" value="secretory_peroxidase"/>
    <property type="match status" value="1"/>
</dbReference>
<evidence type="ECO:0000256" key="7">
    <source>
        <dbReference type="ARBA" id="ARBA00022723"/>
    </source>
</evidence>
<protein>
    <recommendedName>
        <fullName evidence="20">Peroxidase</fullName>
        <ecNumber evidence="20">1.11.1.7</ecNumber>
    </recommendedName>
</protein>
<evidence type="ECO:0000256" key="2">
    <source>
        <dbReference type="ARBA" id="ARBA00002322"/>
    </source>
</evidence>
<evidence type="ECO:0000256" key="12">
    <source>
        <dbReference type="ARBA" id="ARBA00023157"/>
    </source>
</evidence>
<feature type="binding site" evidence="17">
    <location>
        <position position="74"/>
    </location>
    <ligand>
        <name>Ca(2+)</name>
        <dbReference type="ChEBI" id="CHEBI:29108"/>
        <label>1</label>
    </ligand>
</feature>
<dbReference type="Gene3D" id="1.10.520.10">
    <property type="match status" value="1"/>
</dbReference>
<feature type="site" description="Transition state stabilizer" evidence="18">
    <location>
        <position position="64"/>
    </location>
</feature>
<evidence type="ECO:0000256" key="13">
    <source>
        <dbReference type="ARBA" id="ARBA00023180"/>
    </source>
</evidence>
<dbReference type="EMBL" id="JANAVB010041019">
    <property type="protein sequence ID" value="KAJ6797070.1"/>
    <property type="molecule type" value="Genomic_DNA"/>
</dbReference>
<feature type="binding site" evidence="17">
    <location>
        <position position="255"/>
    </location>
    <ligand>
        <name>Ca(2+)</name>
        <dbReference type="ChEBI" id="CHEBI:29108"/>
        <label>2</label>
    </ligand>
</feature>
<evidence type="ECO:0000256" key="11">
    <source>
        <dbReference type="ARBA" id="ARBA00023004"/>
    </source>
</evidence>
<evidence type="ECO:0000256" key="17">
    <source>
        <dbReference type="PIRSR" id="PIRSR600823-3"/>
    </source>
</evidence>
<comment type="cofactor">
    <cofactor evidence="17 20">
        <name>Ca(2+)</name>
        <dbReference type="ChEBI" id="CHEBI:29108"/>
    </cofactor>
    <text evidence="17 20">Binds 2 calcium ions per subunit.</text>
</comment>
<feature type="binding site" evidence="17">
    <location>
        <position position="78"/>
    </location>
    <ligand>
        <name>Ca(2+)</name>
        <dbReference type="ChEBI" id="CHEBI:29108"/>
        <label>1</label>
    </ligand>
</feature>
<dbReference type="PROSITE" id="PS00435">
    <property type="entry name" value="PEROXIDASE_1"/>
    <property type="match status" value="1"/>
</dbReference>
<evidence type="ECO:0000256" key="14">
    <source>
        <dbReference type="ARBA" id="ARBA00023324"/>
    </source>
</evidence>
<keyword evidence="10 20" id="KW-0560">Oxidoreductase</keyword>
<feature type="domain" description="Plant heme peroxidase family profile" evidence="21">
    <location>
        <begin position="27"/>
        <end position="328"/>
    </location>
</feature>
<gene>
    <name evidence="22" type="ORF">M6B38_110035</name>
</gene>
<dbReference type="Pfam" id="PF00141">
    <property type="entry name" value="peroxidase"/>
    <property type="match status" value="1"/>
</dbReference>
<dbReference type="FunFam" id="1.10.420.10:FF:000008">
    <property type="entry name" value="Peroxidase"/>
    <property type="match status" value="1"/>
</dbReference>
<feature type="disulfide bond" evidence="19">
    <location>
        <begin position="70"/>
        <end position="75"/>
    </location>
</feature>
<keyword evidence="9 17" id="KW-0106">Calcium</keyword>
<keyword evidence="4 20" id="KW-0964">Secreted</keyword>
<feature type="disulfide bond" evidence="19">
    <location>
        <begin position="37"/>
        <end position="116"/>
    </location>
</feature>
<dbReference type="Proteomes" id="UP001140949">
    <property type="component" value="Unassembled WGS sequence"/>
</dbReference>
<keyword evidence="8 20" id="KW-0732">Signal</keyword>
<evidence type="ECO:0000256" key="5">
    <source>
        <dbReference type="ARBA" id="ARBA00022559"/>
    </source>
</evidence>
<feature type="binding site" evidence="17">
    <location>
        <position position="76"/>
    </location>
    <ligand>
        <name>Ca(2+)</name>
        <dbReference type="ChEBI" id="CHEBI:29108"/>
        <label>1</label>
    </ligand>
</feature>
<evidence type="ECO:0000313" key="23">
    <source>
        <dbReference type="Proteomes" id="UP001140949"/>
    </source>
</evidence>
<sequence length="329" mass="35848">MRIKMVSIEGFMIICALLGLFTRVSADLKLGFYDESCPKAEKIVSDYVKKHIPNAPSLAAALLRMHFHDCFVSGCDASVLLDSTSKNQTEKTSGPNLTLRGFGFIDGLKSLLEKECPGVVSCADIISLVARDSVVVTGGPFWYVPTGRRDGLLSRSSEALANIPFPTFNFSALTKAFASKGLNVTDLILLSGAHTIGVSHCSSFSNRLYNFTGKGDEDPALDKFYAANLKKFKCKNPNDNTTIVEMDPGSFRTFDLGYYKLLLKRRGLFQSDAALTSDPSAKAAIRKLLDSPVEVFLKDFALSMEKMGRIQVKTGSAGEIRKHCAVVNS</sequence>
<feature type="binding site" evidence="16">
    <location>
        <position position="164"/>
    </location>
    <ligand>
        <name>substrate</name>
    </ligand>
</feature>
<keyword evidence="13" id="KW-0325">Glycoprotein</keyword>
<dbReference type="EC" id="1.11.1.7" evidence="20"/>
<dbReference type="PRINTS" id="PR00458">
    <property type="entry name" value="PEROXIDASE"/>
</dbReference>
<comment type="catalytic activity">
    <reaction evidence="1 20">
        <text>2 a phenolic donor + H2O2 = 2 a phenolic radical donor + 2 H2O</text>
        <dbReference type="Rhea" id="RHEA:56136"/>
        <dbReference type="ChEBI" id="CHEBI:15377"/>
        <dbReference type="ChEBI" id="CHEBI:16240"/>
        <dbReference type="ChEBI" id="CHEBI:139520"/>
        <dbReference type="ChEBI" id="CHEBI:139521"/>
        <dbReference type="EC" id="1.11.1.7"/>
    </reaction>
</comment>
<feature type="chain" id="PRO_5043090484" description="Peroxidase" evidence="20">
    <location>
        <begin position="27"/>
        <end position="329"/>
    </location>
</feature>
<evidence type="ECO:0000256" key="1">
    <source>
        <dbReference type="ARBA" id="ARBA00000189"/>
    </source>
</evidence>
<dbReference type="GO" id="GO:0042744">
    <property type="term" value="P:hydrogen peroxide catabolic process"/>
    <property type="evidence" value="ECO:0007669"/>
    <property type="project" value="UniProtKB-KW"/>
</dbReference>
<name>A0AAX6DZA2_IRIPA</name>
<evidence type="ECO:0000256" key="18">
    <source>
        <dbReference type="PIRSR" id="PIRSR600823-4"/>
    </source>
</evidence>
<dbReference type="PRINTS" id="PR00461">
    <property type="entry name" value="PLPEROXIDASE"/>
</dbReference>
<comment type="caution">
    <text evidence="22">The sequence shown here is derived from an EMBL/GenBank/DDBJ whole genome shotgun (WGS) entry which is preliminary data.</text>
</comment>
<dbReference type="GO" id="GO:0020037">
    <property type="term" value="F:heme binding"/>
    <property type="evidence" value="ECO:0007669"/>
    <property type="project" value="UniProtKB-UniRule"/>
</dbReference>
<evidence type="ECO:0000256" key="19">
    <source>
        <dbReference type="PIRSR" id="PIRSR600823-5"/>
    </source>
</evidence>
<feature type="binding site" evidence="17">
    <location>
        <position position="195"/>
    </location>
    <ligand>
        <name>Ca(2+)</name>
        <dbReference type="ChEBI" id="CHEBI:29108"/>
        <label>2</label>
    </ligand>
</feature>
<feature type="binding site" evidence="17">
    <location>
        <position position="69"/>
    </location>
    <ligand>
        <name>Ca(2+)</name>
        <dbReference type="ChEBI" id="CHEBI:29108"/>
        <label>1</label>
    </ligand>
</feature>
<dbReference type="PROSITE" id="PS00436">
    <property type="entry name" value="PEROXIDASE_2"/>
    <property type="match status" value="1"/>
</dbReference>
<evidence type="ECO:0000256" key="10">
    <source>
        <dbReference type="ARBA" id="ARBA00023002"/>
    </source>
</evidence>
<dbReference type="Gene3D" id="1.10.420.10">
    <property type="entry name" value="Peroxidase, domain 2"/>
    <property type="match status" value="1"/>
</dbReference>
<reference evidence="22" key="1">
    <citation type="journal article" date="2023" name="GigaByte">
        <title>Genome assembly of the bearded iris, Iris pallida Lam.</title>
        <authorList>
            <person name="Bruccoleri R.E."/>
            <person name="Oakeley E.J."/>
            <person name="Faust A.M.E."/>
            <person name="Altorfer M."/>
            <person name="Dessus-Babus S."/>
            <person name="Burckhardt D."/>
            <person name="Oertli M."/>
            <person name="Naumann U."/>
            <person name="Petersen F."/>
            <person name="Wong J."/>
        </authorList>
    </citation>
    <scope>NUCLEOTIDE SEQUENCE</scope>
    <source>
        <strain evidence="22">GSM-AAB239-AS_SAM_17_03QT</strain>
    </source>
</reference>
<keyword evidence="14 20" id="KW-0376">Hydrogen peroxide</keyword>
<dbReference type="InterPro" id="IPR010255">
    <property type="entry name" value="Haem_peroxidase_sf"/>
</dbReference>
<evidence type="ECO:0000256" key="8">
    <source>
        <dbReference type="ARBA" id="ARBA00022729"/>
    </source>
</evidence>
<evidence type="ECO:0000256" key="20">
    <source>
        <dbReference type="RuleBase" id="RU362060"/>
    </source>
</evidence>
<keyword evidence="12 19" id="KW-1015">Disulfide bond</keyword>
<dbReference type="AlphaFoldDB" id="A0AAX6DZA2"/>
<feature type="signal peptide" evidence="20">
    <location>
        <begin position="1"/>
        <end position="26"/>
    </location>
</feature>
<feature type="binding site" evidence="17">
    <location>
        <position position="247"/>
    </location>
    <ligand>
        <name>Ca(2+)</name>
        <dbReference type="ChEBI" id="CHEBI:29108"/>
        <label>2</label>
    </ligand>
</feature>
<comment type="similarity">
    <text evidence="20">Belongs to the peroxidase family. Classical plant (class III) peroxidase subfamily.</text>
</comment>
<evidence type="ECO:0000256" key="15">
    <source>
        <dbReference type="PIRSR" id="PIRSR600823-1"/>
    </source>
</evidence>
<comment type="function">
    <text evidence="2">Removal of H(2)O(2), oxidation of toxic reductants, biosynthesis and degradation of lignin, suberization, auxin catabolism, response to environmental stresses such as wounding, pathogen attack and oxidative stress. These functions might be dependent on each isozyme/isoform in each plant tissue.</text>
</comment>
<feature type="binding site" evidence="17">
    <location>
        <position position="72"/>
    </location>
    <ligand>
        <name>Ca(2+)</name>
        <dbReference type="ChEBI" id="CHEBI:29108"/>
        <label>1</label>
    </ligand>
</feature>
<dbReference type="SUPFAM" id="SSF48113">
    <property type="entry name" value="Heme-dependent peroxidases"/>
    <property type="match status" value="1"/>
</dbReference>
<evidence type="ECO:0000259" key="21">
    <source>
        <dbReference type="PROSITE" id="PS50873"/>
    </source>
</evidence>
<dbReference type="GO" id="GO:0046872">
    <property type="term" value="F:metal ion binding"/>
    <property type="evidence" value="ECO:0007669"/>
    <property type="project" value="UniProtKB-UniRule"/>
</dbReference>
<feature type="active site" description="Proton acceptor" evidence="15">
    <location>
        <position position="68"/>
    </location>
</feature>
<comment type="cofactor">
    <cofactor evidence="17 20">
        <name>heme b</name>
        <dbReference type="ChEBI" id="CHEBI:60344"/>
    </cofactor>
    <text evidence="17 20">Binds 1 heme b (iron(II)-protoporphyrin IX) group per subunit.</text>
</comment>
<feature type="binding site" evidence="17">
    <location>
        <position position="90"/>
    </location>
    <ligand>
        <name>Ca(2+)</name>
        <dbReference type="ChEBI" id="CHEBI:29108"/>
        <label>1</label>
    </ligand>
</feature>
<keyword evidence="11 17" id="KW-0408">Iron</keyword>
<proteinExistence type="inferred from homology"/>
<keyword evidence="5 20" id="KW-0575">Peroxidase</keyword>
<reference evidence="22" key="2">
    <citation type="submission" date="2023-04" db="EMBL/GenBank/DDBJ databases">
        <authorList>
            <person name="Bruccoleri R.E."/>
            <person name="Oakeley E.J."/>
            <person name="Faust A.-M."/>
            <person name="Dessus-Babus S."/>
            <person name="Altorfer M."/>
            <person name="Burckhardt D."/>
            <person name="Oertli M."/>
            <person name="Naumann U."/>
            <person name="Petersen F."/>
            <person name="Wong J."/>
        </authorList>
    </citation>
    <scope>NUCLEOTIDE SEQUENCE</scope>
    <source>
        <strain evidence="22">GSM-AAB239-AS_SAM_17_03QT</strain>
        <tissue evidence="22">Leaf</tissue>
    </source>
</reference>
<dbReference type="PROSITE" id="PS50873">
    <property type="entry name" value="PEROXIDASE_4"/>
    <property type="match status" value="1"/>
</dbReference>